<dbReference type="GO" id="GO:0000139">
    <property type="term" value="C:Golgi membrane"/>
    <property type="evidence" value="ECO:0007669"/>
    <property type="project" value="UniProtKB-SubCell"/>
</dbReference>
<evidence type="ECO:0000256" key="12">
    <source>
        <dbReference type="ARBA" id="ARBA00022968"/>
    </source>
</evidence>
<dbReference type="eggNOG" id="KOG1022">
    <property type="taxonomic scope" value="Eukaryota"/>
</dbReference>
<protein>
    <recommendedName>
        <fullName evidence="19">Exostosin-2</fullName>
        <ecNumber evidence="6">2.4.1.224</ecNumber>
    </recommendedName>
</protein>
<comment type="cofactor">
    <cofactor evidence="1">
        <name>Mn(2+)</name>
        <dbReference type="ChEBI" id="CHEBI:29035"/>
    </cofactor>
</comment>
<keyword evidence="15 20" id="KW-0472">Membrane</keyword>
<evidence type="ECO:0000256" key="17">
    <source>
        <dbReference type="ARBA" id="ARBA00023180"/>
    </source>
</evidence>
<evidence type="ECO:0000259" key="22">
    <source>
        <dbReference type="Pfam" id="PF09258"/>
    </source>
</evidence>
<evidence type="ECO:0000256" key="7">
    <source>
        <dbReference type="ARBA" id="ARBA00022676"/>
    </source>
</evidence>
<dbReference type="OrthoDB" id="5954868at2759"/>
<dbReference type="GO" id="GO:0005789">
    <property type="term" value="C:endoplasmic reticulum membrane"/>
    <property type="evidence" value="ECO:0007669"/>
    <property type="project" value="UniProtKB-SubCell"/>
</dbReference>
<evidence type="ECO:0000256" key="11">
    <source>
        <dbReference type="ARBA" id="ARBA00022824"/>
    </source>
</evidence>
<keyword evidence="13 20" id="KW-1133">Transmembrane helix</keyword>
<evidence type="ECO:0000256" key="18">
    <source>
        <dbReference type="ARBA" id="ARBA00023211"/>
    </source>
</evidence>
<dbReference type="InParanoid" id="A0A067REC1"/>
<evidence type="ECO:0000256" key="6">
    <source>
        <dbReference type="ARBA" id="ARBA00012194"/>
    </source>
</evidence>
<dbReference type="FunFam" id="3.90.550.10:FF:000035">
    <property type="entry name" value="Putative Exostosin-2"/>
    <property type="match status" value="1"/>
</dbReference>
<evidence type="ECO:0000256" key="10">
    <source>
        <dbReference type="ARBA" id="ARBA00022723"/>
    </source>
</evidence>
<dbReference type="InterPro" id="IPR040911">
    <property type="entry name" value="Exostosin_GT47"/>
</dbReference>
<keyword evidence="8" id="KW-0808">Transferase</keyword>
<dbReference type="FunCoup" id="A0A067REC1">
    <property type="interactions" value="790"/>
</dbReference>
<evidence type="ECO:0000256" key="13">
    <source>
        <dbReference type="ARBA" id="ARBA00022989"/>
    </source>
</evidence>
<name>A0A067REC1_ZOONE</name>
<evidence type="ECO:0000256" key="8">
    <source>
        <dbReference type="ARBA" id="ARBA00022679"/>
    </source>
</evidence>
<keyword evidence="16" id="KW-1015">Disulfide bond</keyword>
<dbReference type="EMBL" id="KK852747">
    <property type="protein sequence ID" value="KDR17236.1"/>
    <property type="molecule type" value="Genomic_DNA"/>
</dbReference>
<dbReference type="GO" id="GO:0046872">
    <property type="term" value="F:metal ion binding"/>
    <property type="evidence" value="ECO:0007669"/>
    <property type="project" value="UniProtKB-KW"/>
</dbReference>
<evidence type="ECO:0000256" key="4">
    <source>
        <dbReference type="ARBA" id="ARBA00004922"/>
    </source>
</evidence>
<reference evidence="23 24" key="1">
    <citation type="journal article" date="2014" name="Nat. Commun.">
        <title>Molecular traces of alternative social organization in a termite genome.</title>
        <authorList>
            <person name="Terrapon N."/>
            <person name="Li C."/>
            <person name="Robertson H.M."/>
            <person name="Ji L."/>
            <person name="Meng X."/>
            <person name="Booth W."/>
            <person name="Chen Z."/>
            <person name="Childers C.P."/>
            <person name="Glastad K.M."/>
            <person name="Gokhale K."/>
            <person name="Gowin J."/>
            <person name="Gronenberg W."/>
            <person name="Hermansen R.A."/>
            <person name="Hu H."/>
            <person name="Hunt B.G."/>
            <person name="Huylmans A.K."/>
            <person name="Khalil S.M."/>
            <person name="Mitchell R.D."/>
            <person name="Munoz-Torres M.C."/>
            <person name="Mustard J.A."/>
            <person name="Pan H."/>
            <person name="Reese J.T."/>
            <person name="Scharf M.E."/>
            <person name="Sun F."/>
            <person name="Vogel H."/>
            <person name="Xiao J."/>
            <person name="Yang W."/>
            <person name="Yang Z."/>
            <person name="Yang Z."/>
            <person name="Zhou J."/>
            <person name="Zhu J."/>
            <person name="Brent C.S."/>
            <person name="Elsik C.G."/>
            <person name="Goodisman M.A."/>
            <person name="Liberles D.A."/>
            <person name="Roe R.M."/>
            <person name="Vargo E.L."/>
            <person name="Vilcinskas A."/>
            <person name="Wang J."/>
            <person name="Bornberg-Bauer E."/>
            <person name="Korb J."/>
            <person name="Zhang G."/>
            <person name="Liebig J."/>
        </authorList>
    </citation>
    <scope>NUCLEOTIDE SEQUENCE [LARGE SCALE GENOMIC DNA]</scope>
    <source>
        <tissue evidence="23">Whole organism</tissue>
    </source>
</reference>
<evidence type="ECO:0000256" key="14">
    <source>
        <dbReference type="ARBA" id="ARBA00023034"/>
    </source>
</evidence>
<comment type="similarity">
    <text evidence="5">Belongs to the glycosyltransferase 47 family.</text>
</comment>
<keyword evidence="14" id="KW-0333">Golgi apparatus</keyword>
<evidence type="ECO:0000313" key="24">
    <source>
        <dbReference type="Proteomes" id="UP000027135"/>
    </source>
</evidence>
<keyword evidence="24" id="KW-1185">Reference proteome</keyword>
<feature type="domain" description="Exostosin GT47" evidence="21">
    <location>
        <begin position="99"/>
        <end position="372"/>
    </location>
</feature>
<dbReference type="GO" id="GO:0015012">
    <property type="term" value="P:heparan sulfate proteoglycan biosynthetic process"/>
    <property type="evidence" value="ECO:0007669"/>
    <property type="project" value="UniProtKB-ARBA"/>
</dbReference>
<dbReference type="InterPro" id="IPR029044">
    <property type="entry name" value="Nucleotide-diphossugar_trans"/>
</dbReference>
<organism evidence="23 24">
    <name type="scientific">Zootermopsis nevadensis</name>
    <name type="common">Dampwood termite</name>
    <dbReference type="NCBI Taxonomy" id="136037"/>
    <lineage>
        <taxon>Eukaryota</taxon>
        <taxon>Metazoa</taxon>
        <taxon>Ecdysozoa</taxon>
        <taxon>Arthropoda</taxon>
        <taxon>Hexapoda</taxon>
        <taxon>Insecta</taxon>
        <taxon>Pterygota</taxon>
        <taxon>Neoptera</taxon>
        <taxon>Polyneoptera</taxon>
        <taxon>Dictyoptera</taxon>
        <taxon>Blattodea</taxon>
        <taxon>Blattoidea</taxon>
        <taxon>Termitoidae</taxon>
        <taxon>Termopsidae</taxon>
        <taxon>Zootermopsis</taxon>
    </lineage>
</organism>
<keyword evidence="12" id="KW-0735">Signal-anchor</keyword>
<gene>
    <name evidence="23" type="ORF">L798_08801</name>
</gene>
<keyword evidence="17" id="KW-0325">Glycoprotein</keyword>
<feature type="transmembrane region" description="Helical" evidence="20">
    <location>
        <begin position="20"/>
        <end position="40"/>
    </location>
</feature>
<evidence type="ECO:0000256" key="15">
    <source>
        <dbReference type="ARBA" id="ARBA00023136"/>
    </source>
</evidence>
<evidence type="ECO:0000256" key="1">
    <source>
        <dbReference type="ARBA" id="ARBA00001936"/>
    </source>
</evidence>
<evidence type="ECO:0000256" key="3">
    <source>
        <dbReference type="ARBA" id="ARBA00004648"/>
    </source>
</evidence>
<dbReference type="Pfam" id="PF03016">
    <property type="entry name" value="Exostosin_GT47"/>
    <property type="match status" value="1"/>
</dbReference>
<evidence type="ECO:0000256" key="20">
    <source>
        <dbReference type="SAM" id="Phobius"/>
    </source>
</evidence>
<dbReference type="EC" id="2.4.1.224" evidence="6"/>
<dbReference type="InterPro" id="IPR015338">
    <property type="entry name" value="GT64_dom"/>
</dbReference>
<dbReference type="Gene3D" id="3.90.550.10">
    <property type="entry name" value="Spore Coat Polysaccharide Biosynthesis Protein SpsA, Chain A"/>
    <property type="match status" value="1"/>
</dbReference>
<feature type="domain" description="Glycosyl transferase 64" evidence="22">
    <location>
        <begin position="448"/>
        <end position="693"/>
    </location>
</feature>
<dbReference type="GO" id="GO:0050508">
    <property type="term" value="F:glucuronosyl-N-acetylglucosaminyl-proteoglycan 4-alpha-N-acetylglucosaminyltransferase activity"/>
    <property type="evidence" value="ECO:0007669"/>
    <property type="project" value="UniProtKB-EC"/>
</dbReference>
<evidence type="ECO:0000256" key="9">
    <source>
        <dbReference type="ARBA" id="ARBA00022692"/>
    </source>
</evidence>
<dbReference type="Pfam" id="PF09258">
    <property type="entry name" value="Glyco_transf_64"/>
    <property type="match status" value="1"/>
</dbReference>
<dbReference type="SUPFAM" id="SSF53448">
    <property type="entry name" value="Nucleotide-diphospho-sugar transferases"/>
    <property type="match status" value="1"/>
</dbReference>
<proteinExistence type="inferred from homology"/>
<dbReference type="GO" id="GO:0015020">
    <property type="term" value="F:glucuronosyltransferase activity"/>
    <property type="evidence" value="ECO:0007669"/>
    <property type="project" value="UniProtKB-ARBA"/>
</dbReference>
<evidence type="ECO:0000256" key="2">
    <source>
        <dbReference type="ARBA" id="ARBA00004323"/>
    </source>
</evidence>
<evidence type="ECO:0000256" key="16">
    <source>
        <dbReference type="ARBA" id="ARBA00023157"/>
    </source>
</evidence>
<sequence length="710" mass="81516">MTPKMALKPGPLLNRYRHFFVGLFVILLLSIAVVIVVHYLPTGVYEGHEKVYQQISLDNLDRVPEVVIATDAPLSEGRNPHCSYYDCFNVYQCGHTGSNKIQIYVYPLKKYVDGRDIPVGSQMSREFYFILQTILESKYYTPNPEEACILVPSIDTLNQNRFRVMETSAALASLPYWRNGENHLIFSMVPGAVPDYSTVVELSLGHAIVAGAGFSSWTYRPGFDVSLPVYSPAVMQLIPDIYHRFARPWLVVSSQINLHPEYERELWHLAQDHSELLLLEVCTEDRQGNYSLRCRGKEVFQYPHVLQRSKFCLVIRGARLGQPTLLEALAAGCIPIICADSIVMPFQDVLDWKRAAIFVSEDDLGNLMEILAIVSDDRIAELQRQGSWLYEQYLSSIKAITLTTLKILNDRVFPQNAHTYQDWNVLPEPMAAKSPLFLQLTAPRSQGFTAVILTYDRVESLFSLIQKLVKAPSLNKVLVVWNNQRKAPPHPSMWPKIGKPLKVIQTKENKLSNRFYPYEEIETEAILTIDDDIVMLTADELEFGYEVWREFPDRIVGFPSRTHVWDNATQRWKYESEWTNQISMVLTGAAFHHKYWSYLYTTSMPGNIKEWVDEHMNCEDIAMNFLVANVTNKAPIKVTPRKKFKCPECTNTEMLSADLNHMMERSQCIDRFSSVYGSMPLQTVEFRADPVLYRDSFPEKLKRFNDIGSL</sequence>
<keyword evidence="9 20" id="KW-0812">Transmembrane</keyword>
<keyword evidence="10" id="KW-0479">Metal-binding</keyword>
<dbReference type="AlphaFoldDB" id="A0A067REC1"/>
<keyword evidence="7" id="KW-0328">Glycosyltransferase</keyword>
<dbReference type="PANTHER" id="PTHR48261">
    <property type="entry name" value="ACETYLGLUCOSAMINYLTRANSFERASE"/>
    <property type="match status" value="1"/>
</dbReference>
<dbReference type="PANTHER" id="PTHR48261:SF5">
    <property type="entry name" value="EXOSTOSIN GLYCOSYLTRANSFERASE 2"/>
    <property type="match status" value="1"/>
</dbReference>
<keyword evidence="18" id="KW-0464">Manganese</keyword>
<accession>A0A067REC1</accession>
<dbReference type="InterPro" id="IPR004263">
    <property type="entry name" value="Exostosin"/>
</dbReference>
<evidence type="ECO:0000259" key="21">
    <source>
        <dbReference type="Pfam" id="PF03016"/>
    </source>
</evidence>
<comment type="pathway">
    <text evidence="4">Protein modification; protein glycosylation.</text>
</comment>
<dbReference type="STRING" id="136037.A0A067REC1"/>
<dbReference type="OMA" id="NCTFWDC"/>
<dbReference type="Proteomes" id="UP000027135">
    <property type="component" value="Unassembled WGS sequence"/>
</dbReference>
<evidence type="ECO:0000256" key="19">
    <source>
        <dbReference type="ARBA" id="ARBA00069568"/>
    </source>
</evidence>
<evidence type="ECO:0000256" key="5">
    <source>
        <dbReference type="ARBA" id="ARBA00010271"/>
    </source>
</evidence>
<evidence type="ECO:0000313" key="23">
    <source>
        <dbReference type="EMBL" id="KDR17236.1"/>
    </source>
</evidence>
<comment type="subcellular location">
    <subcellularLocation>
        <location evidence="3">Endoplasmic reticulum membrane</location>
        <topology evidence="3">Single-pass type II membrane protein</topology>
    </subcellularLocation>
    <subcellularLocation>
        <location evidence="2">Golgi apparatus membrane</location>
        <topology evidence="2">Single-pass type II membrane protein</topology>
    </subcellularLocation>
</comment>
<keyword evidence="11" id="KW-0256">Endoplasmic reticulum</keyword>